<feature type="region of interest" description="Disordered" evidence="1">
    <location>
        <begin position="40"/>
        <end position="59"/>
    </location>
</feature>
<dbReference type="HOGENOM" id="CLU_2961814_0_0_1"/>
<organism evidence="2 3">
    <name type="scientific">Pisolithus tinctorius Marx 270</name>
    <dbReference type="NCBI Taxonomy" id="870435"/>
    <lineage>
        <taxon>Eukaryota</taxon>
        <taxon>Fungi</taxon>
        <taxon>Dikarya</taxon>
        <taxon>Basidiomycota</taxon>
        <taxon>Agaricomycotina</taxon>
        <taxon>Agaricomycetes</taxon>
        <taxon>Agaricomycetidae</taxon>
        <taxon>Boletales</taxon>
        <taxon>Sclerodermatineae</taxon>
        <taxon>Pisolithaceae</taxon>
        <taxon>Pisolithus</taxon>
    </lineage>
</organism>
<evidence type="ECO:0000313" key="3">
    <source>
        <dbReference type="Proteomes" id="UP000054217"/>
    </source>
</evidence>
<evidence type="ECO:0000313" key="2">
    <source>
        <dbReference type="EMBL" id="KIO10427.1"/>
    </source>
</evidence>
<reference evidence="3" key="2">
    <citation type="submission" date="2015-01" db="EMBL/GenBank/DDBJ databases">
        <title>Evolutionary Origins and Diversification of the Mycorrhizal Mutualists.</title>
        <authorList>
            <consortium name="DOE Joint Genome Institute"/>
            <consortium name="Mycorrhizal Genomics Consortium"/>
            <person name="Kohler A."/>
            <person name="Kuo A."/>
            <person name="Nagy L.G."/>
            <person name="Floudas D."/>
            <person name="Copeland A."/>
            <person name="Barry K.W."/>
            <person name="Cichocki N."/>
            <person name="Veneault-Fourrey C."/>
            <person name="LaButti K."/>
            <person name="Lindquist E.A."/>
            <person name="Lipzen A."/>
            <person name="Lundell T."/>
            <person name="Morin E."/>
            <person name="Murat C."/>
            <person name="Riley R."/>
            <person name="Ohm R."/>
            <person name="Sun H."/>
            <person name="Tunlid A."/>
            <person name="Henrissat B."/>
            <person name="Grigoriev I.V."/>
            <person name="Hibbett D.S."/>
            <person name="Martin F."/>
        </authorList>
    </citation>
    <scope>NUCLEOTIDE SEQUENCE [LARGE SCALE GENOMIC DNA]</scope>
    <source>
        <strain evidence="3">Marx 270</strain>
    </source>
</reference>
<dbReference type="Proteomes" id="UP000054217">
    <property type="component" value="Unassembled WGS sequence"/>
</dbReference>
<sequence length="59" mass="6539">MIWTRGADISANNGATAAPNMAPEMKGSARRNLEIRRYKASATRSRRGVRTGDKLMVKF</sequence>
<name>A0A0C3KLE9_PISTI</name>
<evidence type="ECO:0000256" key="1">
    <source>
        <dbReference type="SAM" id="MobiDB-lite"/>
    </source>
</evidence>
<dbReference type="InParanoid" id="A0A0C3KLE9"/>
<dbReference type="AlphaFoldDB" id="A0A0C3KLE9"/>
<accession>A0A0C3KLE9</accession>
<proteinExistence type="predicted"/>
<gene>
    <name evidence="2" type="ORF">M404DRAFT_995625</name>
</gene>
<dbReference type="EMBL" id="KN831952">
    <property type="protein sequence ID" value="KIO10427.1"/>
    <property type="molecule type" value="Genomic_DNA"/>
</dbReference>
<feature type="region of interest" description="Disordered" evidence="1">
    <location>
        <begin position="1"/>
        <end position="33"/>
    </location>
</feature>
<keyword evidence="3" id="KW-1185">Reference proteome</keyword>
<reference evidence="2 3" key="1">
    <citation type="submission" date="2014-04" db="EMBL/GenBank/DDBJ databases">
        <authorList>
            <consortium name="DOE Joint Genome Institute"/>
            <person name="Kuo A."/>
            <person name="Kohler A."/>
            <person name="Costa M.D."/>
            <person name="Nagy L.G."/>
            <person name="Floudas D."/>
            <person name="Copeland A."/>
            <person name="Barry K.W."/>
            <person name="Cichocki N."/>
            <person name="Veneault-Fourrey C."/>
            <person name="LaButti K."/>
            <person name="Lindquist E.A."/>
            <person name="Lipzen A."/>
            <person name="Lundell T."/>
            <person name="Morin E."/>
            <person name="Murat C."/>
            <person name="Sun H."/>
            <person name="Tunlid A."/>
            <person name="Henrissat B."/>
            <person name="Grigoriev I.V."/>
            <person name="Hibbett D.S."/>
            <person name="Martin F."/>
            <person name="Nordberg H.P."/>
            <person name="Cantor M.N."/>
            <person name="Hua S.X."/>
        </authorList>
    </citation>
    <scope>NUCLEOTIDE SEQUENCE [LARGE SCALE GENOMIC DNA]</scope>
    <source>
        <strain evidence="2 3">Marx 270</strain>
    </source>
</reference>
<feature type="compositionally biased region" description="Basic and acidic residues" evidence="1">
    <location>
        <begin position="50"/>
        <end position="59"/>
    </location>
</feature>
<protein>
    <submittedName>
        <fullName evidence="2">Uncharacterized protein</fullName>
    </submittedName>
</protein>